<evidence type="ECO:0000313" key="3">
    <source>
        <dbReference type="EMBL" id="MBB5965782.1"/>
    </source>
</evidence>
<reference evidence="3 4" key="1">
    <citation type="submission" date="2020-08" db="EMBL/GenBank/DDBJ databases">
        <title>Genomic Encyclopedia of Type Strains, Phase III (KMG-III): the genomes of soil and plant-associated and newly described type strains.</title>
        <authorList>
            <person name="Whitman W."/>
        </authorList>
    </citation>
    <scope>NUCLEOTIDE SEQUENCE [LARGE SCALE GENOMIC DNA]</scope>
    <source>
        <strain evidence="3 4">CECT 3303</strain>
    </source>
</reference>
<protein>
    <submittedName>
        <fullName evidence="3">DNA processing protein</fullName>
    </submittedName>
</protein>
<dbReference type="Pfam" id="PF02481">
    <property type="entry name" value="DNA_processg_A"/>
    <property type="match status" value="1"/>
</dbReference>
<proteinExistence type="inferred from homology"/>
<dbReference type="AlphaFoldDB" id="A0A841D553"/>
<keyword evidence="4" id="KW-1185">Reference proteome</keyword>
<dbReference type="GO" id="GO:0009294">
    <property type="term" value="P:DNA-mediated transformation"/>
    <property type="evidence" value="ECO:0007669"/>
    <property type="project" value="InterPro"/>
</dbReference>
<dbReference type="InterPro" id="IPR057666">
    <property type="entry name" value="DrpA_SLOG"/>
</dbReference>
<dbReference type="InterPro" id="IPR003488">
    <property type="entry name" value="DprA"/>
</dbReference>
<dbReference type="EMBL" id="JACHJJ010000019">
    <property type="protein sequence ID" value="MBB5965782.1"/>
    <property type="molecule type" value="Genomic_DNA"/>
</dbReference>
<accession>A0A841D553</accession>
<comment type="similarity">
    <text evidence="1">Belongs to the DprA/Smf family.</text>
</comment>
<sequence>MNDGTGAGAPAEGGTMNDRLARVTLMRLAEPDDAVMGRLVAACGPEAAVAQVREGRLDPGIVRWFESVRHRSAAGPGETAERLGRILAAWRARLAEADPVRDLAEGERAGARLIVPGDSEWPTQLDDLGESRPYALWLRGEANLRFSCVRSVAIVGSRAATPYGTHVAAEFGAGLSERGHGVVSGGAYGVDGAAHRGALACDAPTVAVLACGADITYPSAHHDLFAAVRGQGLLVSECPMGVRPTRPRFLVRNRLIAALARGTVVVEAAVRSGALNTAGHAAALNRLLAAVPGPVTSDTSAGCHRLIRQGMAACVTTPAEMAELVGVIGDELAPEPRGPVVPRDLLGPQTRRVLEAVPARTGTGPATIAVAAGVDIETVLSCLGALAAAGYVERVPRGWRLRPGGSADRT</sequence>
<dbReference type="PANTHER" id="PTHR43022:SF1">
    <property type="entry name" value="PROTEIN SMF"/>
    <property type="match status" value="1"/>
</dbReference>
<comment type="caution">
    <text evidence="3">The sequence shown here is derived from an EMBL/GenBank/DDBJ whole genome shotgun (WGS) entry which is preliminary data.</text>
</comment>
<gene>
    <name evidence="3" type="ORF">FHS22_005072</name>
</gene>
<dbReference type="SUPFAM" id="SSF102405">
    <property type="entry name" value="MCP/YpsA-like"/>
    <property type="match status" value="1"/>
</dbReference>
<feature type="domain" description="Smf/DprA SLOG" evidence="2">
    <location>
        <begin position="113"/>
        <end position="324"/>
    </location>
</feature>
<evidence type="ECO:0000256" key="1">
    <source>
        <dbReference type="ARBA" id="ARBA00006525"/>
    </source>
</evidence>
<evidence type="ECO:0000313" key="4">
    <source>
        <dbReference type="Proteomes" id="UP000562352"/>
    </source>
</evidence>
<dbReference type="NCBIfam" id="TIGR00732">
    <property type="entry name" value="dprA"/>
    <property type="match status" value="1"/>
</dbReference>
<organism evidence="3 4">
    <name type="scientific">Planomonospora venezuelensis</name>
    <dbReference type="NCBI Taxonomy" id="1999"/>
    <lineage>
        <taxon>Bacteria</taxon>
        <taxon>Bacillati</taxon>
        <taxon>Actinomycetota</taxon>
        <taxon>Actinomycetes</taxon>
        <taxon>Streptosporangiales</taxon>
        <taxon>Streptosporangiaceae</taxon>
        <taxon>Planomonospora</taxon>
    </lineage>
</organism>
<name>A0A841D553_PLAVE</name>
<dbReference type="RefSeq" id="WP_338047933.1">
    <property type="nucleotide sequence ID" value="NZ_BAAAWZ010000001.1"/>
</dbReference>
<dbReference type="Proteomes" id="UP000562352">
    <property type="component" value="Unassembled WGS sequence"/>
</dbReference>
<dbReference type="PANTHER" id="PTHR43022">
    <property type="entry name" value="PROTEIN SMF"/>
    <property type="match status" value="1"/>
</dbReference>
<dbReference type="Gene3D" id="3.40.50.450">
    <property type="match status" value="1"/>
</dbReference>
<evidence type="ECO:0000259" key="2">
    <source>
        <dbReference type="Pfam" id="PF02481"/>
    </source>
</evidence>